<keyword evidence="1" id="KW-0012">Acyltransferase</keyword>
<dbReference type="SUPFAM" id="SSF51161">
    <property type="entry name" value="Trimeric LpxA-like enzymes"/>
    <property type="match status" value="1"/>
</dbReference>
<evidence type="ECO:0000313" key="1">
    <source>
        <dbReference type="EMBL" id="SLN45401.1"/>
    </source>
</evidence>
<dbReference type="InterPro" id="IPR001451">
    <property type="entry name" value="Hexapep"/>
</dbReference>
<gene>
    <name evidence="1" type="ORF">OCH7691_01950</name>
</gene>
<dbReference type="GO" id="GO:0016746">
    <property type="term" value="F:acyltransferase activity"/>
    <property type="evidence" value="ECO:0007669"/>
    <property type="project" value="UniProtKB-KW"/>
</dbReference>
<sequence length="184" mass="19301">MSGGTDAAPVPSPLILPWRGKRPLIAADAFIAPSANIIGDVEIGAGSSVWFNVVIRADVHYVRIGANSNVQDGSVIHVTTDRHPTIIGDNVLVGHLCMLHGCRIEDGGFVGMNATVMDDAVVESGAMVAAGSLVTPGTRVEAGGLWGGRPAKRLRDLRPEEIANLTSGAEHYAELAARYRDQLG</sequence>
<protein>
    <submittedName>
        <fullName evidence="1">UDP-3-O-[3-hydroxymyristoyl] glucosamine N-acyltransferase</fullName>
    </submittedName>
</protein>
<dbReference type="AlphaFoldDB" id="A0A1Y5SPI8"/>
<dbReference type="Pfam" id="PF00132">
    <property type="entry name" value="Hexapep"/>
    <property type="match status" value="1"/>
</dbReference>
<dbReference type="InterPro" id="IPR050484">
    <property type="entry name" value="Transf_Hexapept/Carb_Anhydrase"/>
</dbReference>
<evidence type="ECO:0000313" key="2">
    <source>
        <dbReference type="Proteomes" id="UP000193200"/>
    </source>
</evidence>
<keyword evidence="1" id="KW-0808">Transferase</keyword>
<dbReference type="PANTHER" id="PTHR13061:SF29">
    <property type="entry name" value="GAMMA CARBONIC ANHYDRASE-LIKE 1, MITOCHONDRIAL-RELATED"/>
    <property type="match status" value="1"/>
</dbReference>
<reference evidence="1 2" key="1">
    <citation type="submission" date="2017-03" db="EMBL/GenBank/DDBJ databases">
        <authorList>
            <person name="Afonso C.L."/>
            <person name="Miller P.J."/>
            <person name="Scott M.A."/>
            <person name="Spackman E."/>
            <person name="Goraichik I."/>
            <person name="Dimitrov K.M."/>
            <person name="Suarez D.L."/>
            <person name="Swayne D.E."/>
        </authorList>
    </citation>
    <scope>NUCLEOTIDE SEQUENCE [LARGE SCALE GENOMIC DNA]</scope>
    <source>
        <strain evidence="1 2">CECT 7691</strain>
    </source>
</reference>
<dbReference type="FunCoup" id="A0A1Y5SPI8">
    <property type="interactions" value="394"/>
</dbReference>
<accession>A0A1Y5SPI8</accession>
<dbReference type="CDD" id="cd04645">
    <property type="entry name" value="LbH_gamma_CA_like"/>
    <property type="match status" value="1"/>
</dbReference>
<dbReference type="RefSeq" id="WP_217807881.1">
    <property type="nucleotide sequence ID" value="NZ_FWFR01000001.1"/>
</dbReference>
<dbReference type="InParanoid" id="A0A1Y5SPI8"/>
<dbReference type="Gene3D" id="2.160.10.10">
    <property type="entry name" value="Hexapeptide repeat proteins"/>
    <property type="match status" value="1"/>
</dbReference>
<dbReference type="InterPro" id="IPR011004">
    <property type="entry name" value="Trimer_LpxA-like_sf"/>
</dbReference>
<dbReference type="PANTHER" id="PTHR13061">
    <property type="entry name" value="DYNACTIN SUBUNIT P25"/>
    <property type="match status" value="1"/>
</dbReference>
<keyword evidence="2" id="KW-1185">Reference proteome</keyword>
<dbReference type="Proteomes" id="UP000193200">
    <property type="component" value="Unassembled WGS sequence"/>
</dbReference>
<dbReference type="EMBL" id="FWFR01000001">
    <property type="protein sequence ID" value="SLN45401.1"/>
    <property type="molecule type" value="Genomic_DNA"/>
</dbReference>
<dbReference type="InterPro" id="IPR047324">
    <property type="entry name" value="LbH_gamma_CA-like"/>
</dbReference>
<proteinExistence type="predicted"/>
<organism evidence="1 2">
    <name type="scientific">Oceanibacterium hippocampi</name>
    <dbReference type="NCBI Taxonomy" id="745714"/>
    <lineage>
        <taxon>Bacteria</taxon>
        <taxon>Pseudomonadati</taxon>
        <taxon>Pseudomonadota</taxon>
        <taxon>Alphaproteobacteria</taxon>
        <taxon>Sneathiellales</taxon>
        <taxon>Sneathiellaceae</taxon>
        <taxon>Oceanibacterium</taxon>
    </lineage>
</organism>
<name>A0A1Y5SPI8_9PROT</name>